<dbReference type="OrthoDB" id="9182718at2"/>
<dbReference type="Proteomes" id="UP000037566">
    <property type="component" value="Unassembled WGS sequence"/>
</dbReference>
<gene>
    <name evidence="1" type="ORF">KOEU_38930</name>
</gene>
<dbReference type="AlphaFoldDB" id="A0A0M0EBK7"/>
<dbReference type="PATRIC" id="fig|33995.3.peg.4305"/>
<keyword evidence="2" id="KW-1185">Reference proteome</keyword>
<organism evidence="1 2">
    <name type="scientific">Komagataeibacter europaeus</name>
    <name type="common">Gluconacetobacter europaeus</name>
    <dbReference type="NCBI Taxonomy" id="33995"/>
    <lineage>
        <taxon>Bacteria</taxon>
        <taxon>Pseudomonadati</taxon>
        <taxon>Pseudomonadota</taxon>
        <taxon>Alphaproteobacteria</taxon>
        <taxon>Acetobacterales</taxon>
        <taxon>Acetobacteraceae</taxon>
        <taxon>Komagataeibacter</taxon>
    </lineage>
</organism>
<protein>
    <submittedName>
        <fullName evidence="1">Uncharacterized protein</fullName>
    </submittedName>
</protein>
<proteinExistence type="predicted"/>
<evidence type="ECO:0000313" key="2">
    <source>
        <dbReference type="Proteomes" id="UP000037566"/>
    </source>
</evidence>
<reference evidence="1" key="1">
    <citation type="submission" date="2015-08" db="EMBL/GenBank/DDBJ databases">
        <title>Draft genome sequence of Komagataeibacter europaeus CECT 8546 a cellulose producer strain from vinegar produced by the traditional method.</title>
        <authorList>
            <person name="Poehlein A."/>
            <person name="Valera M.J."/>
            <person name="Haack F.S."/>
            <person name="Mas A."/>
            <person name="Daniel R."/>
            <person name="Streit W.R."/>
            <person name="Mateo E."/>
        </authorList>
    </citation>
    <scope>NUCLEOTIDE SEQUENCE [LARGE SCALE GENOMIC DNA]</scope>
    <source>
        <strain evidence="1">CECT 8546</strain>
    </source>
</reference>
<dbReference type="STRING" id="33995.KOEU_38930"/>
<dbReference type="RefSeq" id="WP_053324287.1">
    <property type="nucleotide sequence ID" value="NZ_LHUQ01000096.1"/>
</dbReference>
<name>A0A0M0EBK7_KOMEU</name>
<dbReference type="EMBL" id="LHUQ01000096">
    <property type="protein sequence ID" value="KON62620.1"/>
    <property type="molecule type" value="Genomic_DNA"/>
</dbReference>
<accession>A0A0M0EBK7</accession>
<evidence type="ECO:0000313" key="1">
    <source>
        <dbReference type="EMBL" id="KON62620.1"/>
    </source>
</evidence>
<sequence length="89" mass="10116">MAIFKRLSKEQITTMFTDKALFCGVVPVYLNLRNAESPDVAVRNWVPEWAMDAMQLIIDSYHWVRQKLNPNYVAVAGFVLTGPIEGAEE</sequence>
<comment type="caution">
    <text evidence="1">The sequence shown here is derived from an EMBL/GenBank/DDBJ whole genome shotgun (WGS) entry which is preliminary data.</text>
</comment>